<dbReference type="PROSITE" id="PS51257">
    <property type="entry name" value="PROKAR_LIPOPROTEIN"/>
    <property type="match status" value="1"/>
</dbReference>
<feature type="signal peptide" evidence="1">
    <location>
        <begin position="1"/>
        <end position="24"/>
    </location>
</feature>
<evidence type="ECO:0000313" key="2">
    <source>
        <dbReference type="EMBL" id="MBB6031877.1"/>
    </source>
</evidence>
<dbReference type="RefSeq" id="WP_012665209.1">
    <property type="nucleotide sequence ID" value="NZ_CP124041.1"/>
</dbReference>
<evidence type="ECO:0008006" key="4">
    <source>
        <dbReference type="Google" id="ProtNLM"/>
    </source>
</evidence>
<proteinExistence type="predicted"/>
<keyword evidence="3" id="KW-1185">Reference proteome</keyword>
<comment type="caution">
    <text evidence="2">The sequence shown here is derived from an EMBL/GenBank/DDBJ whole genome shotgun (WGS) entry which is preliminary data.</text>
</comment>
<accession>A0ABR6P761</accession>
<evidence type="ECO:0000313" key="3">
    <source>
        <dbReference type="Proteomes" id="UP000566276"/>
    </source>
</evidence>
<name>A0ABR6P761_9SPIR</name>
<dbReference type="Proteomes" id="UP000566276">
    <property type="component" value="Unassembled WGS sequence"/>
</dbReference>
<gene>
    <name evidence="2" type="ORF">HNR35_000880</name>
</gene>
<evidence type="ECO:0000256" key="1">
    <source>
        <dbReference type="SAM" id="SignalP"/>
    </source>
</evidence>
<organism evidence="2 3">
    <name type="scientific">Borreliella spielmanii</name>
    <dbReference type="NCBI Taxonomy" id="88916"/>
    <lineage>
        <taxon>Bacteria</taxon>
        <taxon>Pseudomonadati</taxon>
        <taxon>Spirochaetota</taxon>
        <taxon>Spirochaetia</taxon>
        <taxon>Spirochaetales</taxon>
        <taxon>Borreliaceae</taxon>
        <taxon>Borreliella</taxon>
    </lineage>
</organism>
<keyword evidence="1" id="KW-0732">Signal</keyword>
<protein>
    <recommendedName>
        <fullName evidence="4">Lipoprotein</fullName>
    </recommendedName>
</protein>
<reference evidence="2 3" key="1">
    <citation type="submission" date="2020-08" db="EMBL/GenBank/DDBJ databases">
        <title>Genomic Encyclopedia of Type Strains, Phase IV (KMG-IV): sequencing the most valuable type-strain genomes for metagenomic binning, comparative biology and taxonomic classification.</title>
        <authorList>
            <person name="Goeker M."/>
        </authorList>
    </citation>
    <scope>NUCLEOTIDE SEQUENCE [LARGE SCALE GENOMIC DNA]</scope>
    <source>
        <strain evidence="2 3">DSM 16813</strain>
    </source>
</reference>
<dbReference type="EMBL" id="JACHFA010000003">
    <property type="protein sequence ID" value="MBB6031877.1"/>
    <property type="molecule type" value="Genomic_DNA"/>
</dbReference>
<sequence length="149" mass="17819">MRSRFFFVYLFSALFFLFSCNAFFTGEEEKTLEDLDKKREKLNFTDEQRLKVLDTIKSQLNSDSKKIARVDEYFRQLEDSKRDVILQVFSIGFEYISFKEAESTKSENRKANLDALKIDFESKLKHFNYTEEDFDKLVEDFNKFIESSV</sequence>
<feature type="chain" id="PRO_5046895339" description="Lipoprotein" evidence="1">
    <location>
        <begin position="25"/>
        <end position="149"/>
    </location>
</feature>